<dbReference type="Proteomes" id="UP000576087">
    <property type="component" value="Unassembled WGS sequence"/>
</dbReference>
<proteinExistence type="predicted"/>
<dbReference type="EMBL" id="JACIHM010000001">
    <property type="protein sequence ID" value="MBB4445490.1"/>
    <property type="molecule type" value="Genomic_DNA"/>
</dbReference>
<evidence type="ECO:0008006" key="7">
    <source>
        <dbReference type="Google" id="ProtNLM"/>
    </source>
</evidence>
<accession>A0A7W6Y2X2</accession>
<name>A0A7W6Y2X2_9HYPH</name>
<sequence length="147" mass="16126">MTVRLRPHHLLCLLTYVGKGYTPGFVANYDRIAKRLSSGEDVLVVDGPDDICAALLCEPEPHCFRDSVRVRDAQAAADIGDLLEMRLSAGARIDLHPGVLARMRKAFAEGQSRKACRGCEWYDLCSGIANDGYGTVRVRATIETTCL</sequence>
<dbReference type="InterPro" id="IPR009702">
    <property type="entry name" value="DUF1284"/>
</dbReference>
<evidence type="ECO:0000313" key="2">
    <source>
        <dbReference type="EMBL" id="MBB4410802.1"/>
    </source>
</evidence>
<evidence type="ECO:0000313" key="5">
    <source>
        <dbReference type="Proteomes" id="UP000524535"/>
    </source>
</evidence>
<protein>
    <recommendedName>
        <fullName evidence="7">DUF1284 domain-containing protein</fullName>
    </recommendedName>
</protein>
<dbReference type="EMBL" id="JACIGW010000001">
    <property type="protein sequence ID" value="MBB4346804.1"/>
    <property type="molecule type" value="Genomic_DNA"/>
</dbReference>
<dbReference type="Proteomes" id="UP000520770">
    <property type="component" value="Unassembled WGS sequence"/>
</dbReference>
<gene>
    <name evidence="2" type="ORF">GGE31_001273</name>
    <name evidence="1" type="ORF">GGE33_000512</name>
    <name evidence="3" type="ORF">GGE35_001272</name>
</gene>
<keyword evidence="5" id="KW-1185">Reference proteome</keyword>
<dbReference type="EMBL" id="JACIGY010000001">
    <property type="protein sequence ID" value="MBB4410802.1"/>
    <property type="molecule type" value="Genomic_DNA"/>
</dbReference>
<organism evidence="3 6">
    <name type="scientific">Aliirhizobium cellulosilyticum</name>
    <dbReference type="NCBI Taxonomy" id="393664"/>
    <lineage>
        <taxon>Bacteria</taxon>
        <taxon>Pseudomonadati</taxon>
        <taxon>Pseudomonadota</taxon>
        <taxon>Alphaproteobacteria</taxon>
        <taxon>Hyphomicrobiales</taxon>
        <taxon>Rhizobiaceae</taxon>
        <taxon>Aliirhizobium</taxon>
    </lineage>
</organism>
<evidence type="ECO:0000313" key="4">
    <source>
        <dbReference type="Proteomes" id="UP000520770"/>
    </source>
</evidence>
<dbReference type="RefSeq" id="WP_183821122.1">
    <property type="nucleotide sequence ID" value="NZ_JACIGW010000001.1"/>
</dbReference>
<evidence type="ECO:0000313" key="3">
    <source>
        <dbReference type="EMBL" id="MBB4445490.1"/>
    </source>
</evidence>
<evidence type="ECO:0000313" key="1">
    <source>
        <dbReference type="EMBL" id="MBB4346804.1"/>
    </source>
</evidence>
<dbReference type="Pfam" id="PF06935">
    <property type="entry name" value="DUF1284"/>
    <property type="match status" value="1"/>
</dbReference>
<dbReference type="Proteomes" id="UP000524535">
    <property type="component" value="Unassembled WGS sequence"/>
</dbReference>
<dbReference type="AlphaFoldDB" id="A0A7W6Y2X2"/>
<evidence type="ECO:0000313" key="6">
    <source>
        <dbReference type="Proteomes" id="UP000576087"/>
    </source>
</evidence>
<reference evidence="4 5" key="1">
    <citation type="submission" date="2020-08" db="EMBL/GenBank/DDBJ databases">
        <title>Genomic Encyclopedia of Type Strains, Phase IV (KMG-V): Genome sequencing to study the core and pangenomes of soil and plant-associated prokaryotes.</title>
        <authorList>
            <person name="Whitman W."/>
        </authorList>
    </citation>
    <scope>NUCLEOTIDE SEQUENCE [LARGE SCALE GENOMIC DNA]</scope>
    <source>
        <strain evidence="2 5">SEMIA 444</strain>
        <strain evidence="1 4">SEMIA 448</strain>
        <strain evidence="3 6">SEMIA 452</strain>
    </source>
</reference>
<comment type="caution">
    <text evidence="3">The sequence shown here is derived from an EMBL/GenBank/DDBJ whole genome shotgun (WGS) entry which is preliminary data.</text>
</comment>